<keyword evidence="2" id="KW-0812">Transmembrane</keyword>
<keyword evidence="2" id="KW-1133">Transmembrane helix</keyword>
<protein>
    <recommendedName>
        <fullName evidence="3">Bacterial SCP orthologue domain-containing protein</fullName>
    </recommendedName>
</protein>
<dbReference type="InterPro" id="IPR036527">
    <property type="entry name" value="SCP2_sterol-bd_dom_sf"/>
</dbReference>
<feature type="domain" description="Bacterial SCP orthologue" evidence="3">
    <location>
        <begin position="146"/>
        <end position="238"/>
    </location>
</feature>
<feature type="compositionally biased region" description="Basic residues" evidence="1">
    <location>
        <begin position="12"/>
        <end position="22"/>
    </location>
</feature>
<feature type="compositionally biased region" description="Low complexity" evidence="1">
    <location>
        <begin position="1"/>
        <end position="11"/>
    </location>
</feature>
<evidence type="ECO:0000313" key="4">
    <source>
        <dbReference type="EMBL" id="MBO3734600.1"/>
    </source>
</evidence>
<dbReference type="EMBL" id="JAGFNP010000010">
    <property type="protein sequence ID" value="MBO3734600.1"/>
    <property type="molecule type" value="Genomic_DNA"/>
</dbReference>
<feature type="transmembrane region" description="Helical" evidence="2">
    <location>
        <begin position="30"/>
        <end position="50"/>
    </location>
</feature>
<keyword evidence="2" id="KW-0472">Membrane</keyword>
<dbReference type="Proteomes" id="UP000681341">
    <property type="component" value="Unassembled WGS sequence"/>
</dbReference>
<reference evidence="4 5" key="1">
    <citation type="submission" date="2021-03" db="EMBL/GenBank/DDBJ databases">
        <title>Glycomyces sp. nov., a novel actinomycete isolated from soil.</title>
        <authorList>
            <person name="Yang X."/>
            <person name="Xu X."/>
        </authorList>
    </citation>
    <scope>NUCLEOTIDE SEQUENCE [LARGE SCALE GENOMIC DNA]</scope>
    <source>
        <strain evidence="4 5">NEAU-S30</strain>
    </source>
</reference>
<evidence type="ECO:0000256" key="2">
    <source>
        <dbReference type="SAM" id="Phobius"/>
    </source>
</evidence>
<organism evidence="4 5">
    <name type="scientific">Glycomyces niveus</name>
    <dbReference type="NCBI Taxonomy" id="2820287"/>
    <lineage>
        <taxon>Bacteria</taxon>
        <taxon>Bacillati</taxon>
        <taxon>Actinomycetota</taxon>
        <taxon>Actinomycetes</taxon>
        <taxon>Glycomycetales</taxon>
        <taxon>Glycomycetaceae</taxon>
        <taxon>Glycomyces</taxon>
    </lineage>
</organism>
<name>A0ABS3U775_9ACTN</name>
<gene>
    <name evidence="4" type="ORF">J5V16_17375</name>
</gene>
<comment type="caution">
    <text evidence="4">The sequence shown here is derived from an EMBL/GenBank/DDBJ whole genome shotgun (WGS) entry which is preliminary data.</text>
</comment>
<evidence type="ECO:0000313" key="5">
    <source>
        <dbReference type="Proteomes" id="UP000681341"/>
    </source>
</evidence>
<dbReference type="InterPro" id="IPR041629">
    <property type="entry name" value="SCP_3"/>
</dbReference>
<sequence>MPRSTPPAAARPARRARRPPRLPRRDRGTLVWVPLGSAATVIYIPSWACAIQRHSRRSATGRHDEPTEAGRRRHYAWSHFGHGTGVQARRRSFDTRKSSAVHQRHDIQSTPVRRHAVTGSLTWFGGLPVDAVVDAMAAIDNDEAPDRETLKGAVRELLQALAAKAPGHSVEVRVPPYGAVQCVEGPRHRRGTPPNVVECQPLVFLLLATGRTGWQEAVASGKVSASGQRADLGDLLPLAAPTGELLDG</sequence>
<dbReference type="Gene3D" id="3.30.1050.40">
    <property type="match status" value="1"/>
</dbReference>
<dbReference type="SUPFAM" id="SSF55718">
    <property type="entry name" value="SCP-like"/>
    <property type="match status" value="1"/>
</dbReference>
<evidence type="ECO:0000256" key="1">
    <source>
        <dbReference type="SAM" id="MobiDB-lite"/>
    </source>
</evidence>
<feature type="region of interest" description="Disordered" evidence="1">
    <location>
        <begin position="1"/>
        <end position="24"/>
    </location>
</feature>
<keyword evidence="5" id="KW-1185">Reference proteome</keyword>
<evidence type="ECO:0000259" key="3">
    <source>
        <dbReference type="Pfam" id="PF17844"/>
    </source>
</evidence>
<accession>A0ABS3U775</accession>
<dbReference type="Pfam" id="PF17844">
    <property type="entry name" value="SCP_3"/>
    <property type="match status" value="1"/>
</dbReference>
<proteinExistence type="predicted"/>